<keyword evidence="4" id="KW-1185">Reference proteome</keyword>
<keyword evidence="1" id="KW-0472">Membrane</keyword>
<dbReference type="InterPro" id="IPR012867">
    <property type="entry name" value="DUF1648"/>
</dbReference>
<proteinExistence type="predicted"/>
<feature type="transmembrane region" description="Helical" evidence="1">
    <location>
        <begin position="126"/>
        <end position="147"/>
    </location>
</feature>
<evidence type="ECO:0000256" key="1">
    <source>
        <dbReference type="SAM" id="Phobius"/>
    </source>
</evidence>
<dbReference type="RefSeq" id="WP_229292858.1">
    <property type="nucleotide sequence ID" value="NZ_CP086654.1"/>
</dbReference>
<accession>A0ABY3PDF8</accession>
<organism evidence="3 4">
    <name type="scientific">Staphylococcus ratti</name>
    <dbReference type="NCBI Taxonomy" id="2892440"/>
    <lineage>
        <taxon>Bacteria</taxon>
        <taxon>Bacillati</taxon>
        <taxon>Bacillota</taxon>
        <taxon>Bacilli</taxon>
        <taxon>Bacillales</taxon>
        <taxon>Staphylococcaceae</taxon>
        <taxon>Staphylococcus</taxon>
    </lineage>
</organism>
<feature type="transmembrane region" description="Helical" evidence="1">
    <location>
        <begin position="55"/>
        <end position="73"/>
    </location>
</feature>
<feature type="transmembrane region" description="Helical" evidence="1">
    <location>
        <begin position="94"/>
        <end position="114"/>
    </location>
</feature>
<dbReference type="EMBL" id="CP086654">
    <property type="protein sequence ID" value="UEX90362.1"/>
    <property type="molecule type" value="Genomic_DNA"/>
</dbReference>
<gene>
    <name evidence="3" type="ORF">LN051_01440</name>
</gene>
<name>A0ABY3PDF8_9STAP</name>
<protein>
    <submittedName>
        <fullName evidence="3">DUF1648 domain-containing protein</fullName>
    </submittedName>
</protein>
<sequence length="157" mass="18037">MTVGQKVKYLNLSIPILWVIALLYLGFHYQALPHTVAIHFNLAGEADDFGGKGHLWALPIIFLVLWSVCTVLIGGLPKLINVLEEKPKSRQHEITILTILFLLLHISVWLMYMNQLYNVKRGEHEIMGYLILLPFISVGVFIVLMVIRWFKTRKTKA</sequence>
<dbReference type="Proteomes" id="UP001197626">
    <property type="component" value="Chromosome"/>
</dbReference>
<reference evidence="3 4" key="1">
    <citation type="journal article" date="2022" name="Pathogens">
        <title>Staphylococcus ratti sp. nov. Isolated from a Lab Rat.</title>
        <authorList>
            <person name="Kovarovic V."/>
            <person name="Sedlacek I."/>
            <person name="Petras P."/>
            <person name="Kralova S."/>
            <person name="Maslanova I."/>
            <person name="Svec P."/>
            <person name="Neumann-Schaal M."/>
            <person name="Botka T."/>
            <person name="Gelbicova T."/>
            <person name="Stankova E."/>
            <person name="Doskar J."/>
            <person name="Pantucek R."/>
        </authorList>
    </citation>
    <scope>NUCLEOTIDE SEQUENCE [LARGE SCALE GENOMIC DNA]</scope>
    <source>
        <strain evidence="3 4">CCM 9025</strain>
    </source>
</reference>
<feature type="domain" description="DUF1648" evidence="2">
    <location>
        <begin position="16"/>
        <end position="62"/>
    </location>
</feature>
<feature type="transmembrane region" description="Helical" evidence="1">
    <location>
        <begin position="9"/>
        <end position="27"/>
    </location>
</feature>
<evidence type="ECO:0000313" key="4">
    <source>
        <dbReference type="Proteomes" id="UP001197626"/>
    </source>
</evidence>
<evidence type="ECO:0000259" key="2">
    <source>
        <dbReference type="Pfam" id="PF07853"/>
    </source>
</evidence>
<keyword evidence="1" id="KW-0812">Transmembrane</keyword>
<dbReference type="Pfam" id="PF07853">
    <property type="entry name" value="DUF1648"/>
    <property type="match status" value="1"/>
</dbReference>
<evidence type="ECO:0000313" key="3">
    <source>
        <dbReference type="EMBL" id="UEX90362.1"/>
    </source>
</evidence>
<keyword evidence="1" id="KW-1133">Transmembrane helix</keyword>